<dbReference type="InterPro" id="IPR011662">
    <property type="entry name" value="Secretin/TonB_short_N"/>
</dbReference>
<protein>
    <submittedName>
        <fullName evidence="19">TonB-dependent siderophore receptor</fullName>
    </submittedName>
</protein>
<dbReference type="PROSITE" id="PS01156">
    <property type="entry name" value="TONB_DEPENDENT_REC_2"/>
    <property type="match status" value="1"/>
</dbReference>
<dbReference type="Proteomes" id="UP001595756">
    <property type="component" value="Unassembled WGS sequence"/>
</dbReference>
<evidence type="ECO:0000256" key="5">
    <source>
        <dbReference type="ARBA" id="ARBA00022496"/>
    </source>
</evidence>
<dbReference type="InterPro" id="IPR039426">
    <property type="entry name" value="TonB-dep_rcpt-like"/>
</dbReference>
<keyword evidence="12 19" id="KW-0675">Receptor</keyword>
<evidence type="ECO:0000313" key="20">
    <source>
        <dbReference type="Proteomes" id="UP001595756"/>
    </source>
</evidence>
<keyword evidence="13 14" id="KW-0998">Cell outer membrane</keyword>
<dbReference type="InterPro" id="IPR000531">
    <property type="entry name" value="Beta-barrel_TonB"/>
</dbReference>
<dbReference type="Pfam" id="PF00593">
    <property type="entry name" value="TonB_dep_Rec_b-barrel"/>
    <property type="match status" value="1"/>
</dbReference>
<dbReference type="Gene3D" id="2.170.130.10">
    <property type="entry name" value="TonB-dependent receptor, plug domain"/>
    <property type="match status" value="1"/>
</dbReference>
<dbReference type="InterPro" id="IPR036942">
    <property type="entry name" value="Beta-barrel_TonB_sf"/>
</dbReference>
<dbReference type="Gene3D" id="3.55.50.30">
    <property type="match status" value="1"/>
</dbReference>
<evidence type="ECO:0000259" key="18">
    <source>
        <dbReference type="SMART" id="SM00965"/>
    </source>
</evidence>
<keyword evidence="10 16" id="KW-0798">TonB box</keyword>
<keyword evidence="8" id="KW-0408">Iron</keyword>
<evidence type="ECO:0000256" key="7">
    <source>
        <dbReference type="ARBA" id="ARBA00022729"/>
    </source>
</evidence>
<dbReference type="Pfam" id="PF07660">
    <property type="entry name" value="STN"/>
    <property type="match status" value="1"/>
</dbReference>
<dbReference type="InterPro" id="IPR010917">
    <property type="entry name" value="TonB_rcpt_CS"/>
</dbReference>
<dbReference type="Pfam" id="PF07715">
    <property type="entry name" value="Plug"/>
    <property type="match status" value="1"/>
</dbReference>
<feature type="domain" description="Secretin/TonB short N-terminal" evidence="18">
    <location>
        <begin position="60"/>
        <end position="111"/>
    </location>
</feature>
<reference evidence="20" key="1">
    <citation type="journal article" date="2019" name="Int. J. Syst. Evol. Microbiol.">
        <title>The Global Catalogue of Microorganisms (GCM) 10K type strain sequencing project: providing services to taxonomists for standard genome sequencing and annotation.</title>
        <authorList>
            <consortium name="The Broad Institute Genomics Platform"/>
            <consortium name="The Broad Institute Genome Sequencing Center for Infectious Disease"/>
            <person name="Wu L."/>
            <person name="Ma J."/>
        </authorList>
    </citation>
    <scope>NUCLEOTIDE SEQUENCE [LARGE SCALE GENOMIC DNA]</scope>
    <source>
        <strain evidence="20">CGMCC 1.19029</strain>
    </source>
</reference>
<evidence type="ECO:0000256" key="6">
    <source>
        <dbReference type="ARBA" id="ARBA00022692"/>
    </source>
</evidence>
<gene>
    <name evidence="19" type="ORF">ACFO0J_01790</name>
</gene>
<keyword evidence="5" id="KW-0410">Iron transport</keyword>
<organism evidence="19 20">
    <name type="scientific">Castellaniella hirudinis</name>
    <dbReference type="NCBI Taxonomy" id="1144617"/>
    <lineage>
        <taxon>Bacteria</taxon>
        <taxon>Pseudomonadati</taxon>
        <taxon>Pseudomonadota</taxon>
        <taxon>Betaproteobacteria</taxon>
        <taxon>Burkholderiales</taxon>
        <taxon>Alcaligenaceae</taxon>
        <taxon>Castellaniella</taxon>
    </lineage>
</organism>
<keyword evidence="7 17" id="KW-0732">Signal</keyword>
<comment type="subcellular location">
    <subcellularLocation>
        <location evidence="1 14">Cell outer membrane</location>
        <topology evidence="1 14">Multi-pass membrane protein</topology>
    </subcellularLocation>
</comment>
<feature type="short sequence motif" description="TonB C-terminal box" evidence="15">
    <location>
        <begin position="799"/>
        <end position="816"/>
    </location>
</feature>
<dbReference type="PANTHER" id="PTHR32552">
    <property type="entry name" value="FERRICHROME IRON RECEPTOR-RELATED"/>
    <property type="match status" value="1"/>
</dbReference>
<name>A0ABV8RVM4_9BURK</name>
<evidence type="ECO:0000256" key="2">
    <source>
        <dbReference type="ARBA" id="ARBA00009810"/>
    </source>
</evidence>
<evidence type="ECO:0000256" key="16">
    <source>
        <dbReference type="RuleBase" id="RU003357"/>
    </source>
</evidence>
<keyword evidence="9" id="KW-0406">Ion transport</keyword>
<accession>A0ABV8RVM4</accession>
<evidence type="ECO:0000256" key="4">
    <source>
        <dbReference type="ARBA" id="ARBA00022452"/>
    </source>
</evidence>
<dbReference type="InterPro" id="IPR037066">
    <property type="entry name" value="Plug_dom_sf"/>
</dbReference>
<evidence type="ECO:0000256" key="3">
    <source>
        <dbReference type="ARBA" id="ARBA00022448"/>
    </source>
</evidence>
<dbReference type="RefSeq" id="WP_376811346.1">
    <property type="nucleotide sequence ID" value="NZ_JBHSDY010000001.1"/>
</dbReference>
<dbReference type="InterPro" id="IPR010105">
    <property type="entry name" value="TonB_sidphr_rcpt"/>
</dbReference>
<evidence type="ECO:0000256" key="11">
    <source>
        <dbReference type="ARBA" id="ARBA00023136"/>
    </source>
</evidence>
<evidence type="ECO:0000256" key="17">
    <source>
        <dbReference type="SAM" id="SignalP"/>
    </source>
</evidence>
<evidence type="ECO:0000256" key="12">
    <source>
        <dbReference type="ARBA" id="ARBA00023170"/>
    </source>
</evidence>
<evidence type="ECO:0000256" key="15">
    <source>
        <dbReference type="PROSITE-ProRule" id="PRU10144"/>
    </source>
</evidence>
<sequence>MVNSRRSRRGAAVALSVALAAGGLACGQAAVRAQTAVIALDLPAQPLDQALNTLAARTGLQVIFPTALAEGRRAPALRGSYSAPQALDRLLEGSGLEARMTAPNRYTIVRRGEDAGGDARMLQPVVVRGAALDPTTEGTGSYAAQASNTSTRLNLSVRETPQSVSVITRQRMDDQGLTQLADVVDNTPGLVMNIAGNRGSDTSPIYARGFQVENYQVDGVNQVYSGYKSIFQTADMAPYDRVEVIRGANGLMSGVGAPGATINLIRKRPTREFQARASVETGSWDLYRTEADLSSPLNEAGTVRGRLVAAWQKNGSYLERLQERSKTLYGIVEADLGPDTLATLGFLFQNQDATGHSRSGLPMFYADGGRTDWARSKSSAADWAYSRRHNQTWFASLEHRFDNDWKIKGTLEHSVYRYDEVLGYAGGGNPDRATGAGVNLWAGRWAGKPVQNSLDVYATGPFALLGREHELVVGATVSRTRDETSPYGLWFRTLPGWSADIDNIHTWNGRTPGAPDNPATGDTVNRENLTSAYATARFKPTDRLSLIIGGRVTSWENIKDTHYYNGKEDHVDRHESDKLTPYAGIVYDLSDEWSVYASYTDIFKPQNNQDASGNYLDPLLGRSYEVGAKGELLDGGLNVSAALFRVQQDNFAVAIPDVKAPDGSQAYESVSGTTTRGIDLEASGEVLPNWQVSASFTRSLAQDRDHVTLNTYVPQNTVKLFTSYRWPGIGHGLTVGGGVRWQSRAYTKLKDPQKQDRIIEQDAYAVVDLMARYQIGRNVSARLNVYNVFDTDYHPDSGSTYYGAPRSFRLGLDMRF</sequence>
<keyword evidence="6 14" id="KW-0812">Transmembrane</keyword>
<dbReference type="PROSITE" id="PS51257">
    <property type="entry name" value="PROKAR_LIPOPROTEIN"/>
    <property type="match status" value="1"/>
</dbReference>
<dbReference type="SUPFAM" id="SSF56935">
    <property type="entry name" value="Porins"/>
    <property type="match status" value="1"/>
</dbReference>
<proteinExistence type="inferred from homology"/>
<evidence type="ECO:0000256" key="1">
    <source>
        <dbReference type="ARBA" id="ARBA00004571"/>
    </source>
</evidence>
<evidence type="ECO:0000256" key="10">
    <source>
        <dbReference type="ARBA" id="ARBA00023077"/>
    </source>
</evidence>
<dbReference type="CDD" id="cd01347">
    <property type="entry name" value="ligand_gated_channel"/>
    <property type="match status" value="1"/>
</dbReference>
<dbReference type="PROSITE" id="PS52016">
    <property type="entry name" value="TONB_DEPENDENT_REC_3"/>
    <property type="match status" value="1"/>
</dbReference>
<evidence type="ECO:0000256" key="9">
    <source>
        <dbReference type="ARBA" id="ARBA00023065"/>
    </source>
</evidence>
<evidence type="ECO:0000256" key="14">
    <source>
        <dbReference type="PROSITE-ProRule" id="PRU01360"/>
    </source>
</evidence>
<dbReference type="NCBIfam" id="TIGR01783">
    <property type="entry name" value="TonB-siderophor"/>
    <property type="match status" value="1"/>
</dbReference>
<comment type="similarity">
    <text evidence="2 14 16">Belongs to the TonB-dependent receptor family.</text>
</comment>
<dbReference type="SMART" id="SM00965">
    <property type="entry name" value="STN"/>
    <property type="match status" value="1"/>
</dbReference>
<feature type="signal peptide" evidence="17">
    <location>
        <begin position="1"/>
        <end position="25"/>
    </location>
</feature>
<keyword evidence="20" id="KW-1185">Reference proteome</keyword>
<evidence type="ECO:0000256" key="8">
    <source>
        <dbReference type="ARBA" id="ARBA00023004"/>
    </source>
</evidence>
<dbReference type="EMBL" id="JBHSDY010000001">
    <property type="protein sequence ID" value="MFC4296770.1"/>
    <property type="molecule type" value="Genomic_DNA"/>
</dbReference>
<evidence type="ECO:0000256" key="13">
    <source>
        <dbReference type="ARBA" id="ARBA00023237"/>
    </source>
</evidence>
<keyword evidence="3 14" id="KW-0813">Transport</keyword>
<dbReference type="InterPro" id="IPR012910">
    <property type="entry name" value="Plug_dom"/>
</dbReference>
<keyword evidence="4 14" id="KW-1134">Transmembrane beta strand</keyword>
<dbReference type="Gene3D" id="2.40.170.20">
    <property type="entry name" value="TonB-dependent receptor, beta-barrel domain"/>
    <property type="match status" value="1"/>
</dbReference>
<comment type="caution">
    <text evidence="19">The sequence shown here is derived from an EMBL/GenBank/DDBJ whole genome shotgun (WGS) entry which is preliminary data.</text>
</comment>
<keyword evidence="11 14" id="KW-0472">Membrane</keyword>
<feature type="chain" id="PRO_5046477614" evidence="17">
    <location>
        <begin position="26"/>
        <end position="816"/>
    </location>
</feature>
<evidence type="ECO:0000313" key="19">
    <source>
        <dbReference type="EMBL" id="MFC4296770.1"/>
    </source>
</evidence>
<dbReference type="PANTHER" id="PTHR32552:SF74">
    <property type="entry name" value="HYDROXAMATE SIDEROPHORE RECEPTOR FHUE"/>
    <property type="match status" value="1"/>
</dbReference>